<keyword evidence="2" id="KW-0167">Capsid protein</keyword>
<gene>
    <name evidence="2" type="primary">cotJB2</name>
    <name evidence="2" type="ORF">SH1V18_24080</name>
</gene>
<evidence type="ECO:0000313" key="2">
    <source>
        <dbReference type="EMBL" id="GKX29928.1"/>
    </source>
</evidence>
<sequence>MYDKKLMREIQQLGFATLDLNLYLDTHPDCKKALSDYNMIQREYENKRRMYELNVGPLVNFGMSPSKYPWEWLDGPWPWENE</sequence>
<dbReference type="InterPro" id="IPR024207">
    <property type="entry name" value="CotJB_dom"/>
</dbReference>
<proteinExistence type="predicted"/>
<keyword evidence="2" id="KW-0946">Virion</keyword>
<dbReference type="PIRSF" id="PIRSF010606">
    <property type="entry name" value="Spore_coat_CotJB"/>
    <property type="match status" value="1"/>
</dbReference>
<keyword evidence="3" id="KW-1185">Reference proteome</keyword>
<organism evidence="2 3">
    <name type="scientific">Vallitalea longa</name>
    <dbReference type="NCBI Taxonomy" id="2936439"/>
    <lineage>
        <taxon>Bacteria</taxon>
        <taxon>Bacillati</taxon>
        <taxon>Bacillota</taxon>
        <taxon>Clostridia</taxon>
        <taxon>Lachnospirales</taxon>
        <taxon>Vallitaleaceae</taxon>
        <taxon>Vallitalea</taxon>
    </lineage>
</organism>
<feature type="domain" description="Protein CotJB" evidence="1">
    <location>
        <begin position="5"/>
        <end position="80"/>
    </location>
</feature>
<accession>A0A9W6DFZ2</accession>
<dbReference type="EMBL" id="BRLB01000006">
    <property type="protein sequence ID" value="GKX29928.1"/>
    <property type="molecule type" value="Genomic_DNA"/>
</dbReference>
<protein>
    <submittedName>
        <fullName evidence="2">Spore coat protein CotJB</fullName>
    </submittedName>
</protein>
<dbReference type="Pfam" id="PF12652">
    <property type="entry name" value="CotJB"/>
    <property type="match status" value="1"/>
</dbReference>
<reference evidence="2" key="1">
    <citation type="submission" date="2022-06" db="EMBL/GenBank/DDBJ databases">
        <title>Vallitalea longa sp. nov., an anaerobic bacterium isolated from marine sediment.</title>
        <authorList>
            <person name="Hirano S."/>
            <person name="Terahara T."/>
            <person name="Mori K."/>
            <person name="Hamada M."/>
            <person name="Matsumoto R."/>
            <person name="Kobayashi T."/>
        </authorList>
    </citation>
    <scope>NUCLEOTIDE SEQUENCE</scope>
    <source>
        <strain evidence="2">SH18-1</strain>
    </source>
</reference>
<dbReference type="AlphaFoldDB" id="A0A9W6DFZ2"/>
<evidence type="ECO:0000313" key="3">
    <source>
        <dbReference type="Proteomes" id="UP001144256"/>
    </source>
</evidence>
<comment type="caution">
    <text evidence="2">The sequence shown here is derived from an EMBL/GenBank/DDBJ whole genome shotgun (WGS) entry which is preliminary data.</text>
</comment>
<name>A0A9W6DFZ2_9FIRM</name>
<evidence type="ECO:0000259" key="1">
    <source>
        <dbReference type="Pfam" id="PF12652"/>
    </source>
</evidence>
<dbReference type="Proteomes" id="UP001144256">
    <property type="component" value="Unassembled WGS sequence"/>
</dbReference>
<dbReference type="RefSeq" id="WP_281815698.1">
    <property type="nucleotide sequence ID" value="NZ_BRLB01000006.1"/>
</dbReference>
<dbReference type="InterPro" id="IPR016571">
    <property type="entry name" value="Spore_coat_assembly_CotJB"/>
</dbReference>